<dbReference type="InterPro" id="IPR002401">
    <property type="entry name" value="Cyt_P450_E_grp-I"/>
</dbReference>
<dbReference type="PRINTS" id="PR00385">
    <property type="entry name" value="P450"/>
</dbReference>
<feature type="transmembrane region" description="Helical" evidence="14">
    <location>
        <begin position="6"/>
        <end position="27"/>
    </location>
</feature>
<evidence type="ECO:0000256" key="2">
    <source>
        <dbReference type="ARBA" id="ARBA00004167"/>
    </source>
</evidence>
<dbReference type="Gramene" id="EOY19028">
    <property type="protein sequence ID" value="EOY19028"/>
    <property type="gene ID" value="TCM_043656"/>
</dbReference>
<evidence type="ECO:0000256" key="10">
    <source>
        <dbReference type="ARBA" id="ARBA00023033"/>
    </source>
</evidence>
<evidence type="ECO:0000256" key="1">
    <source>
        <dbReference type="ARBA" id="ARBA00001971"/>
    </source>
</evidence>
<keyword evidence="9 12" id="KW-0408">Iron</keyword>
<dbReference type="AlphaFoldDB" id="A0A061FQ36"/>
<evidence type="ECO:0000256" key="13">
    <source>
        <dbReference type="RuleBase" id="RU000461"/>
    </source>
</evidence>
<dbReference type="GO" id="GO:0016020">
    <property type="term" value="C:membrane"/>
    <property type="evidence" value="ECO:0007669"/>
    <property type="project" value="UniProtKB-SubCell"/>
</dbReference>
<evidence type="ECO:0000256" key="8">
    <source>
        <dbReference type="ARBA" id="ARBA00023002"/>
    </source>
</evidence>
<evidence type="ECO:0000313" key="16">
    <source>
        <dbReference type="Proteomes" id="UP000026915"/>
    </source>
</evidence>
<protein>
    <submittedName>
        <fullName evidence="15">Cytochrome P450</fullName>
    </submittedName>
</protein>
<keyword evidence="8 13" id="KW-0560">Oxidoreductase</keyword>
<keyword evidence="5 14" id="KW-0812">Transmembrane</keyword>
<evidence type="ECO:0000256" key="7">
    <source>
        <dbReference type="ARBA" id="ARBA00022989"/>
    </source>
</evidence>
<dbReference type="PANTHER" id="PTHR24282">
    <property type="entry name" value="CYTOCHROME P450 FAMILY MEMBER"/>
    <property type="match status" value="1"/>
</dbReference>
<comment type="similarity">
    <text evidence="3 13">Belongs to the cytochrome P450 family.</text>
</comment>
<keyword evidence="4 12" id="KW-0349">Heme</keyword>
<evidence type="ECO:0000256" key="4">
    <source>
        <dbReference type="ARBA" id="ARBA00022617"/>
    </source>
</evidence>
<dbReference type="PANTHER" id="PTHR24282:SF121">
    <property type="entry name" value="CYTOCHROME P450 714C2-LIKE"/>
    <property type="match status" value="1"/>
</dbReference>
<dbReference type="InterPro" id="IPR017972">
    <property type="entry name" value="Cyt_P450_CS"/>
</dbReference>
<dbReference type="HOGENOM" id="CLU_001570_5_0_1"/>
<evidence type="ECO:0000256" key="11">
    <source>
        <dbReference type="ARBA" id="ARBA00023136"/>
    </source>
</evidence>
<keyword evidence="11 14" id="KW-0472">Membrane</keyword>
<dbReference type="SUPFAM" id="SSF48264">
    <property type="entry name" value="Cytochrome P450"/>
    <property type="match status" value="1"/>
</dbReference>
<evidence type="ECO:0000256" key="12">
    <source>
        <dbReference type="PIRSR" id="PIRSR602401-1"/>
    </source>
</evidence>
<evidence type="ECO:0000256" key="9">
    <source>
        <dbReference type="ARBA" id="ARBA00023004"/>
    </source>
</evidence>
<dbReference type="InterPro" id="IPR036396">
    <property type="entry name" value="Cyt_P450_sf"/>
</dbReference>
<name>A0A061FQ36_THECC</name>
<dbReference type="Pfam" id="PF00067">
    <property type="entry name" value="p450"/>
    <property type="match status" value="1"/>
</dbReference>
<comment type="subcellular location">
    <subcellularLocation>
        <location evidence="2">Membrane</location>
        <topology evidence="2">Single-pass membrane protein</topology>
    </subcellularLocation>
</comment>
<feature type="binding site" description="axial binding residue" evidence="12">
    <location>
        <position position="486"/>
    </location>
    <ligand>
        <name>heme</name>
        <dbReference type="ChEBI" id="CHEBI:30413"/>
    </ligand>
    <ligandPart>
        <name>Fe</name>
        <dbReference type="ChEBI" id="CHEBI:18248"/>
    </ligandPart>
</feature>
<comment type="cofactor">
    <cofactor evidence="1 12">
        <name>heme</name>
        <dbReference type="ChEBI" id="CHEBI:30413"/>
    </cofactor>
</comment>
<evidence type="ECO:0000313" key="15">
    <source>
        <dbReference type="EMBL" id="EOY19028.1"/>
    </source>
</evidence>
<proteinExistence type="inferred from homology"/>
<evidence type="ECO:0000256" key="3">
    <source>
        <dbReference type="ARBA" id="ARBA00010617"/>
    </source>
</evidence>
<dbReference type="EMBL" id="CM001888">
    <property type="protein sequence ID" value="EOY19028.1"/>
    <property type="molecule type" value="Genomic_DNA"/>
</dbReference>
<dbReference type="GO" id="GO:0020037">
    <property type="term" value="F:heme binding"/>
    <property type="evidence" value="ECO:0007669"/>
    <property type="project" value="InterPro"/>
</dbReference>
<dbReference type="PRINTS" id="PR00463">
    <property type="entry name" value="EP450I"/>
</dbReference>
<keyword evidence="10 13" id="KW-0503">Monooxygenase</keyword>
<organism evidence="15 16">
    <name type="scientific">Theobroma cacao</name>
    <name type="common">Cacao</name>
    <name type="synonym">Cocoa</name>
    <dbReference type="NCBI Taxonomy" id="3641"/>
    <lineage>
        <taxon>Eukaryota</taxon>
        <taxon>Viridiplantae</taxon>
        <taxon>Streptophyta</taxon>
        <taxon>Embryophyta</taxon>
        <taxon>Tracheophyta</taxon>
        <taxon>Spermatophyta</taxon>
        <taxon>Magnoliopsida</taxon>
        <taxon>eudicotyledons</taxon>
        <taxon>Gunneridae</taxon>
        <taxon>Pentapetalae</taxon>
        <taxon>rosids</taxon>
        <taxon>malvids</taxon>
        <taxon>Malvales</taxon>
        <taxon>Malvaceae</taxon>
        <taxon>Byttnerioideae</taxon>
        <taxon>Theobroma</taxon>
    </lineage>
</organism>
<keyword evidence="6 12" id="KW-0479">Metal-binding</keyword>
<dbReference type="GO" id="GO:0004497">
    <property type="term" value="F:monooxygenase activity"/>
    <property type="evidence" value="ECO:0000318"/>
    <property type="project" value="GO_Central"/>
</dbReference>
<gene>
    <name evidence="15" type="ORF">TCM_043656</name>
</gene>
<dbReference type="Gene3D" id="1.10.630.10">
    <property type="entry name" value="Cytochrome P450"/>
    <property type="match status" value="1"/>
</dbReference>
<dbReference type="PROSITE" id="PS00086">
    <property type="entry name" value="CYTOCHROME_P450"/>
    <property type="match status" value="1"/>
</dbReference>
<accession>A0A061FQ36</accession>
<dbReference type="InterPro" id="IPR001128">
    <property type="entry name" value="Cyt_P450"/>
</dbReference>
<dbReference type="GO" id="GO:0005506">
    <property type="term" value="F:iron ion binding"/>
    <property type="evidence" value="ECO:0007669"/>
    <property type="project" value="InterPro"/>
</dbReference>
<dbReference type="OMA" id="AQQHITH"/>
<evidence type="ECO:0000256" key="14">
    <source>
        <dbReference type="SAM" id="Phobius"/>
    </source>
</evidence>
<dbReference type="Proteomes" id="UP000026915">
    <property type="component" value="Chromosome 10"/>
</dbReference>
<sequence>MALLLLLVKITGTSVLMAFIGMLIHLFDSMILNPARLRAKLRKQGIRGPPPTLLLGNTLDIKKTQSKLSMLPQEGEQVITHNSSSTVFPYFEQWREQHGPTFLFSLGNIQILHVTDPDLVKEIITCTSMDLGNPTYQQKERGPLLGKGILTSNGALWAHQRKIIAPELYMDKVKGMTTLMADCSVMVVNEWKSKIDGEGGIADIKVDDYLRRFTRDVISRACFGSNYSQGEEIFFKIRALQEAMSKKVLSNGFPGMRYLPTKSNREIWRLEKEVRALILKAVYKTKEEKSKEDLLQMILKGAKNSDLGPDATDDFIVDNCKNIYFAGYETTAITAAWTLLLLALNPDWQDKVRAEVLEICGGKLPDADMILTPSIPELDTYGERQSHVLKMFLNGCQLTMVISETLRLYPPGAIISREALEDMKFGDIHVPKGVNIWLLPATLHQDPEIWGPDADKFNPERFSNGVSGACKFPHVYLPFGFGPHTCLGQHFALAELKLLLALALSNFTFSPSPKYRHCPSLSLIIEPKHGVNLIVRRL</sequence>
<dbReference type="GO" id="GO:0016705">
    <property type="term" value="F:oxidoreductase activity, acting on paired donors, with incorporation or reduction of molecular oxygen"/>
    <property type="evidence" value="ECO:0007669"/>
    <property type="project" value="InterPro"/>
</dbReference>
<keyword evidence="7 14" id="KW-1133">Transmembrane helix</keyword>
<keyword evidence="16" id="KW-1185">Reference proteome</keyword>
<dbReference type="InterPro" id="IPR050665">
    <property type="entry name" value="Cytochrome_P450_Monooxygen"/>
</dbReference>
<reference evidence="15 16" key="1">
    <citation type="journal article" date="2013" name="Genome Biol.">
        <title>The genome sequence of the most widely cultivated cacao type and its use to identify candidate genes regulating pod color.</title>
        <authorList>
            <person name="Motamayor J.C."/>
            <person name="Mockaitis K."/>
            <person name="Schmutz J."/>
            <person name="Haiminen N."/>
            <person name="Iii D.L."/>
            <person name="Cornejo O."/>
            <person name="Findley S.D."/>
            <person name="Zheng P."/>
            <person name="Utro F."/>
            <person name="Royaert S."/>
            <person name="Saski C."/>
            <person name="Jenkins J."/>
            <person name="Podicheti R."/>
            <person name="Zhao M."/>
            <person name="Scheffler B.E."/>
            <person name="Stack J.C."/>
            <person name="Feltus F.A."/>
            <person name="Mustiga G.M."/>
            <person name="Amores F."/>
            <person name="Phillips W."/>
            <person name="Marelli J.P."/>
            <person name="May G.D."/>
            <person name="Shapiro H."/>
            <person name="Ma J."/>
            <person name="Bustamante C.D."/>
            <person name="Schnell R.J."/>
            <person name="Main D."/>
            <person name="Gilbert D."/>
            <person name="Parida L."/>
            <person name="Kuhn D.N."/>
        </authorList>
    </citation>
    <scope>NUCLEOTIDE SEQUENCE [LARGE SCALE GENOMIC DNA]</scope>
    <source>
        <strain evidence="16">cv. Matina 1-6</strain>
    </source>
</reference>
<dbReference type="InParanoid" id="A0A061FQ36"/>
<dbReference type="STRING" id="3641.A0A061FQ36"/>
<dbReference type="eggNOG" id="KOG0157">
    <property type="taxonomic scope" value="Eukaryota"/>
</dbReference>
<evidence type="ECO:0000256" key="5">
    <source>
        <dbReference type="ARBA" id="ARBA00022692"/>
    </source>
</evidence>
<evidence type="ECO:0000256" key="6">
    <source>
        <dbReference type="ARBA" id="ARBA00022723"/>
    </source>
</evidence>